<name>A0A9D4HH02_DREPO</name>
<evidence type="ECO:0000313" key="2">
    <source>
        <dbReference type="Proteomes" id="UP000828390"/>
    </source>
</evidence>
<evidence type="ECO:0000313" key="1">
    <source>
        <dbReference type="EMBL" id="KAH3718715.1"/>
    </source>
</evidence>
<keyword evidence="2" id="KW-1185">Reference proteome</keyword>
<reference evidence="1" key="1">
    <citation type="journal article" date="2019" name="bioRxiv">
        <title>The Genome of the Zebra Mussel, Dreissena polymorpha: A Resource for Invasive Species Research.</title>
        <authorList>
            <person name="McCartney M.A."/>
            <person name="Auch B."/>
            <person name="Kono T."/>
            <person name="Mallez S."/>
            <person name="Zhang Y."/>
            <person name="Obille A."/>
            <person name="Becker A."/>
            <person name="Abrahante J.E."/>
            <person name="Garbe J."/>
            <person name="Badalamenti J.P."/>
            <person name="Herman A."/>
            <person name="Mangelson H."/>
            <person name="Liachko I."/>
            <person name="Sullivan S."/>
            <person name="Sone E.D."/>
            <person name="Koren S."/>
            <person name="Silverstein K.A.T."/>
            <person name="Beckman K.B."/>
            <person name="Gohl D.M."/>
        </authorList>
    </citation>
    <scope>NUCLEOTIDE SEQUENCE</scope>
    <source>
        <strain evidence="1">Duluth1</strain>
        <tissue evidence="1">Whole animal</tissue>
    </source>
</reference>
<reference evidence="1" key="2">
    <citation type="submission" date="2020-11" db="EMBL/GenBank/DDBJ databases">
        <authorList>
            <person name="McCartney M.A."/>
            <person name="Auch B."/>
            <person name="Kono T."/>
            <person name="Mallez S."/>
            <person name="Becker A."/>
            <person name="Gohl D.M."/>
            <person name="Silverstein K.A.T."/>
            <person name="Koren S."/>
            <person name="Bechman K.B."/>
            <person name="Herman A."/>
            <person name="Abrahante J.E."/>
            <person name="Garbe J."/>
        </authorList>
    </citation>
    <scope>NUCLEOTIDE SEQUENCE</scope>
    <source>
        <strain evidence="1">Duluth1</strain>
        <tissue evidence="1">Whole animal</tissue>
    </source>
</reference>
<accession>A0A9D4HH02</accession>
<dbReference type="EMBL" id="JAIWYP010000013">
    <property type="protein sequence ID" value="KAH3718715.1"/>
    <property type="molecule type" value="Genomic_DNA"/>
</dbReference>
<sequence length="59" mass="6772">MTQGCIPQCSVIYTHTYPREPWDSRLYPMVLCDIPTHTLESPVTQGCIPRCSVIYPYIP</sequence>
<gene>
    <name evidence="1" type="ORF">DPMN_061521</name>
</gene>
<protein>
    <submittedName>
        <fullName evidence="1">Uncharacterized protein</fullName>
    </submittedName>
</protein>
<dbReference type="Proteomes" id="UP000828390">
    <property type="component" value="Unassembled WGS sequence"/>
</dbReference>
<proteinExistence type="predicted"/>
<comment type="caution">
    <text evidence="1">The sequence shown here is derived from an EMBL/GenBank/DDBJ whole genome shotgun (WGS) entry which is preliminary data.</text>
</comment>
<dbReference type="AlphaFoldDB" id="A0A9D4HH02"/>
<organism evidence="1 2">
    <name type="scientific">Dreissena polymorpha</name>
    <name type="common">Zebra mussel</name>
    <name type="synonym">Mytilus polymorpha</name>
    <dbReference type="NCBI Taxonomy" id="45954"/>
    <lineage>
        <taxon>Eukaryota</taxon>
        <taxon>Metazoa</taxon>
        <taxon>Spiralia</taxon>
        <taxon>Lophotrochozoa</taxon>
        <taxon>Mollusca</taxon>
        <taxon>Bivalvia</taxon>
        <taxon>Autobranchia</taxon>
        <taxon>Heteroconchia</taxon>
        <taxon>Euheterodonta</taxon>
        <taxon>Imparidentia</taxon>
        <taxon>Neoheterodontei</taxon>
        <taxon>Myida</taxon>
        <taxon>Dreissenoidea</taxon>
        <taxon>Dreissenidae</taxon>
        <taxon>Dreissena</taxon>
    </lineage>
</organism>